<feature type="region of interest" description="Disordered" evidence="1">
    <location>
        <begin position="1"/>
        <end position="86"/>
    </location>
</feature>
<sequence>MQLPPVDRSPLWRPQGADLYSTGASGAVPVRPIHAANPVESMDRLGEGAIVKTPEKPSDPDTPNRDWTLSEEKKEVEETPPEPPKEPIYKQLLEFIQSMWRASGTAIEMAQEINKTTLQERMAQQVKNDEPITYSDPKVKRTGGL</sequence>
<evidence type="ECO:0000313" key="2">
    <source>
        <dbReference type="EMBL" id="TCP15366.1"/>
    </source>
</evidence>
<dbReference type="RefSeq" id="WP_119013759.1">
    <property type="nucleotide sequence ID" value="NZ_QXNC01000022.1"/>
</dbReference>
<dbReference type="EMBL" id="SLXH01000025">
    <property type="protein sequence ID" value="TCP15366.1"/>
    <property type="molecule type" value="Genomic_DNA"/>
</dbReference>
<name>A0A4R2N4I6_9BURK</name>
<gene>
    <name evidence="2" type="ORF">EV674_12551</name>
</gene>
<feature type="region of interest" description="Disordered" evidence="1">
    <location>
        <begin position="121"/>
        <end position="145"/>
    </location>
</feature>
<accession>A0A4R2N4I6</accession>
<keyword evidence="3" id="KW-1185">Reference proteome</keyword>
<comment type="caution">
    <text evidence="2">The sequence shown here is derived from an EMBL/GenBank/DDBJ whole genome shotgun (WGS) entry which is preliminary data.</text>
</comment>
<feature type="compositionally biased region" description="Basic and acidic residues" evidence="1">
    <location>
        <begin position="53"/>
        <end position="86"/>
    </location>
</feature>
<protein>
    <submittedName>
        <fullName evidence="2">Uncharacterized protein</fullName>
    </submittedName>
</protein>
<evidence type="ECO:0000256" key="1">
    <source>
        <dbReference type="SAM" id="MobiDB-lite"/>
    </source>
</evidence>
<evidence type="ECO:0000313" key="3">
    <source>
        <dbReference type="Proteomes" id="UP000295182"/>
    </source>
</evidence>
<dbReference type="Proteomes" id="UP000295182">
    <property type="component" value="Unassembled WGS sequence"/>
</dbReference>
<dbReference type="OrthoDB" id="8794637at2"/>
<dbReference type="AlphaFoldDB" id="A0A4R2N4I6"/>
<reference evidence="2 3" key="1">
    <citation type="submission" date="2019-03" db="EMBL/GenBank/DDBJ databases">
        <title>Genomic Encyclopedia of Type Strains, Phase IV (KMG-IV): sequencing the most valuable type-strain genomes for metagenomic binning, comparative biology and taxonomic classification.</title>
        <authorList>
            <person name="Goeker M."/>
        </authorList>
    </citation>
    <scope>NUCLEOTIDE SEQUENCE [LARGE SCALE GENOMIC DNA]</scope>
    <source>
        <strain evidence="2 3">DSM 1837</strain>
    </source>
</reference>
<proteinExistence type="predicted"/>
<organism evidence="2 3">
    <name type="scientific">Simplicispira metamorpha</name>
    <dbReference type="NCBI Taxonomy" id="80881"/>
    <lineage>
        <taxon>Bacteria</taxon>
        <taxon>Pseudomonadati</taxon>
        <taxon>Pseudomonadota</taxon>
        <taxon>Betaproteobacteria</taxon>
        <taxon>Burkholderiales</taxon>
        <taxon>Comamonadaceae</taxon>
        <taxon>Simplicispira</taxon>
    </lineage>
</organism>